<dbReference type="GO" id="GO:0032233">
    <property type="term" value="P:positive regulation of actin filament bundle assembly"/>
    <property type="evidence" value="ECO:0007669"/>
    <property type="project" value="TreeGrafter"/>
</dbReference>
<dbReference type="Ensembl" id="ENSEBUT00000010126.1">
    <property type="protein sequence ID" value="ENSEBUP00000009599.1"/>
    <property type="gene ID" value="ENSEBUG00000006169.1"/>
</dbReference>
<evidence type="ECO:0000256" key="5">
    <source>
        <dbReference type="SAM" id="MobiDB-lite"/>
    </source>
</evidence>
<dbReference type="GeneTree" id="ENSGT00950000183054"/>
<comment type="subcellular location">
    <subcellularLocation>
        <location evidence="1">Cytoplasm</location>
    </subcellularLocation>
</comment>
<feature type="region of interest" description="Disordered" evidence="5">
    <location>
        <begin position="227"/>
        <end position="250"/>
    </location>
</feature>
<dbReference type="GO" id="GO:0005634">
    <property type="term" value="C:nucleus"/>
    <property type="evidence" value="ECO:0007669"/>
    <property type="project" value="TreeGrafter"/>
</dbReference>
<dbReference type="PANTHER" id="PTHR24217">
    <property type="entry name" value="PUTATIVE-RELATED"/>
    <property type="match status" value="1"/>
</dbReference>
<feature type="region of interest" description="Disordered" evidence="5">
    <location>
        <begin position="133"/>
        <end position="154"/>
    </location>
</feature>
<dbReference type="Proteomes" id="UP000694388">
    <property type="component" value="Unplaced"/>
</dbReference>
<evidence type="ECO:0000256" key="1">
    <source>
        <dbReference type="ARBA" id="ARBA00004496"/>
    </source>
</evidence>
<dbReference type="GO" id="GO:0003779">
    <property type="term" value="F:actin binding"/>
    <property type="evidence" value="ECO:0007669"/>
    <property type="project" value="TreeGrafter"/>
</dbReference>
<organism evidence="6 7">
    <name type="scientific">Eptatretus burgeri</name>
    <name type="common">Inshore hagfish</name>
    <dbReference type="NCBI Taxonomy" id="7764"/>
    <lineage>
        <taxon>Eukaryota</taxon>
        <taxon>Metazoa</taxon>
        <taxon>Chordata</taxon>
        <taxon>Craniata</taxon>
        <taxon>Vertebrata</taxon>
        <taxon>Cyclostomata</taxon>
        <taxon>Myxini</taxon>
        <taxon>Myxiniformes</taxon>
        <taxon>Myxinidae</taxon>
        <taxon>Eptatretinae</taxon>
        <taxon>Eptatretus</taxon>
    </lineage>
</organism>
<dbReference type="GO" id="GO:0015629">
    <property type="term" value="C:actin cytoskeleton"/>
    <property type="evidence" value="ECO:0007669"/>
    <property type="project" value="TreeGrafter"/>
</dbReference>
<reference evidence="6" key="1">
    <citation type="submission" date="2025-08" db="UniProtKB">
        <authorList>
            <consortium name="Ensembl"/>
        </authorList>
    </citation>
    <scope>IDENTIFICATION</scope>
</reference>
<sequence length="264" mass="28901">MAIRVLQHPRQCTKVMPINGFPPSEADSQSRSTAVLNRSPRPFTPGGFGSVPRPSIKAVEPYVLTMLTPDAPVASAIPKTNFNRYPAAYPGRSKDINVASESIINKTDLEMPARGPAQRPAILLPVGQSLMNRESETQHAPQPTTPNTENLPPREQRISIPAVHAGTLQEATKRPKQNVYNFSEGVKASQNSEQQKAMQKRGFESCPEEDFLSLGAEACNFLRAEKMRSPPPIAPKPARPGSASDVSPPNHFRRTWRGFICSVS</sequence>
<feature type="compositionally biased region" description="Polar residues" evidence="5">
    <location>
        <begin position="138"/>
        <end position="150"/>
    </location>
</feature>
<keyword evidence="2" id="KW-0963">Cytoplasm</keyword>
<dbReference type="GO" id="GO:0030018">
    <property type="term" value="C:Z disc"/>
    <property type="evidence" value="ECO:0007669"/>
    <property type="project" value="TreeGrafter"/>
</dbReference>
<protein>
    <submittedName>
        <fullName evidence="6">Uncharacterized protein</fullName>
    </submittedName>
</protein>
<reference evidence="6" key="2">
    <citation type="submission" date="2025-09" db="UniProtKB">
        <authorList>
            <consortium name="Ensembl"/>
        </authorList>
    </citation>
    <scope>IDENTIFICATION</scope>
</reference>
<evidence type="ECO:0000256" key="3">
    <source>
        <dbReference type="ARBA" id="ARBA00022553"/>
    </source>
</evidence>
<dbReference type="InterPro" id="IPR051976">
    <property type="entry name" value="Synaptopodin_domain"/>
</dbReference>
<dbReference type="AlphaFoldDB" id="A0A8C4Q487"/>
<keyword evidence="7" id="KW-1185">Reference proteome</keyword>
<comment type="similarity">
    <text evidence="4">Belongs to the synaptopodin family.</text>
</comment>
<proteinExistence type="inferred from homology"/>
<evidence type="ECO:0000256" key="2">
    <source>
        <dbReference type="ARBA" id="ARBA00022490"/>
    </source>
</evidence>
<dbReference type="PANTHER" id="PTHR24217:SF0">
    <property type="entry name" value="PDZ DOMAIN-CONTAINING PROTEIN"/>
    <property type="match status" value="1"/>
</dbReference>
<accession>A0A8C4Q487</accession>
<evidence type="ECO:0000313" key="7">
    <source>
        <dbReference type="Proteomes" id="UP000694388"/>
    </source>
</evidence>
<evidence type="ECO:0000313" key="6">
    <source>
        <dbReference type="Ensembl" id="ENSEBUP00000009599.1"/>
    </source>
</evidence>
<feature type="region of interest" description="Disordered" evidence="5">
    <location>
        <begin position="17"/>
        <end position="54"/>
    </location>
</feature>
<feature type="compositionally biased region" description="Pro residues" evidence="5">
    <location>
        <begin position="229"/>
        <end position="238"/>
    </location>
</feature>
<name>A0A8C4Q487_EPTBU</name>
<keyword evidence="3" id="KW-0597">Phosphoprotein</keyword>
<feature type="compositionally biased region" description="Polar residues" evidence="5">
    <location>
        <begin position="26"/>
        <end position="36"/>
    </location>
</feature>
<evidence type="ECO:0000256" key="4">
    <source>
        <dbReference type="ARBA" id="ARBA00038161"/>
    </source>
</evidence>